<comment type="catalytic activity">
    <reaction evidence="7">
        <text>a peptidoglycan chain = a peptidoglycan chain with N-acetyl-1,6-anhydromuramyl-[peptide] at the reducing end + a peptidoglycan chain with N-acetylglucosamine at the non-reducing end.</text>
        <dbReference type="EC" id="4.2.2.29"/>
    </reaction>
</comment>
<evidence type="ECO:0000256" key="2">
    <source>
        <dbReference type="ARBA" id="ARBA00022692"/>
    </source>
</evidence>
<keyword evidence="1 7" id="KW-1003">Cell membrane</keyword>
<accession>A0ABR7VLU3</accession>
<evidence type="ECO:0000313" key="9">
    <source>
        <dbReference type="Proteomes" id="UP000621631"/>
    </source>
</evidence>
<keyword evidence="2 7" id="KW-0812">Transmembrane</keyword>
<dbReference type="HAMAP" id="MF_02065">
    <property type="entry name" value="MltG"/>
    <property type="match status" value="1"/>
</dbReference>
<keyword evidence="6 7" id="KW-0961">Cell wall biogenesis/degradation</keyword>
<dbReference type="Proteomes" id="UP000621631">
    <property type="component" value="Unassembled WGS sequence"/>
</dbReference>
<dbReference type="CDD" id="cd08010">
    <property type="entry name" value="MltG_like"/>
    <property type="match status" value="1"/>
</dbReference>
<evidence type="ECO:0000313" key="8">
    <source>
        <dbReference type="EMBL" id="MBD1222884.1"/>
    </source>
</evidence>
<keyword evidence="3 7" id="KW-1133">Transmembrane helix</keyword>
<comment type="caution">
    <text evidence="8">The sequence shown here is derived from an EMBL/GenBank/DDBJ whole genome shotgun (WGS) entry which is preliminary data.</text>
</comment>
<protein>
    <recommendedName>
        <fullName evidence="7">Endolytic murein transglycosylase</fullName>
        <ecNumber evidence="7">4.2.2.29</ecNumber>
    </recommendedName>
    <alternativeName>
        <fullName evidence="7">Peptidoglycan lytic transglycosylase</fullName>
    </alternativeName>
    <alternativeName>
        <fullName evidence="7">Peptidoglycan polymerization terminase</fullName>
    </alternativeName>
</protein>
<evidence type="ECO:0000256" key="1">
    <source>
        <dbReference type="ARBA" id="ARBA00022475"/>
    </source>
</evidence>
<feature type="transmembrane region" description="Helical" evidence="7">
    <location>
        <begin position="27"/>
        <end position="50"/>
    </location>
</feature>
<dbReference type="EC" id="4.2.2.29" evidence="7"/>
<dbReference type="Gene3D" id="3.30.160.60">
    <property type="entry name" value="Classic Zinc Finger"/>
    <property type="match status" value="1"/>
</dbReference>
<organism evidence="8 9">
    <name type="scientific">Virgibacillus halodenitrificans</name>
    <name type="common">Bacillus halodenitrificans</name>
    <dbReference type="NCBI Taxonomy" id="1482"/>
    <lineage>
        <taxon>Bacteria</taxon>
        <taxon>Bacillati</taxon>
        <taxon>Bacillota</taxon>
        <taxon>Bacilli</taxon>
        <taxon>Bacillales</taxon>
        <taxon>Bacillaceae</taxon>
        <taxon>Virgibacillus</taxon>
    </lineage>
</organism>
<sequence>MSDKEKQGDFKENLAVRSEEARTVRKIVAIIIISLLLIIIIGGVSGYLFIKSALEPVNPESDKNIEVEIPIGSSTSTIASILEDKGIIKDSRVFRFYIKFKNEADFQAGDYTFSPAMSIDEIIKSLKKGKVMADPLYTVTIPEGKTIEEMAVIYSEKLPFTKKEFMEKVNNIDYIEGLMNKYPSVLKKDILDPEIRTPLEGYLFAATYDFYEKDPKVEVVIENMLKKTESILSKYLDEITASDYTVHETLTFASLVEKEASTKEQRKEIASVFVNRLKEGMKLQTDPTVLYALGKHKDRVLFEDLKVESPYNTYHISGLPVGPIGNFSESSLKAVINPIESEYLYFLHDGEGNIYYSKTLDEHKQYRKKYID</sequence>
<reference evidence="8 9" key="1">
    <citation type="submission" date="2020-09" db="EMBL/GenBank/DDBJ databases">
        <title>Draft Genome Sequences of Oil-Oxidizing Bacteria Halomonas titanicae, Marinobacter lutaoensis, and Virgibacillus halodenitrificans Isolated from Highly Saline Environments.</title>
        <authorList>
            <person name="Grouzdev D.S."/>
            <person name="Sokolova D.S."/>
            <person name="Semenova E.M."/>
            <person name="Borzenkov I.A."/>
            <person name="Bidzhieva S.K."/>
            <person name="Poltaraus A.B."/>
            <person name="Nazina T.N."/>
        </authorList>
    </citation>
    <scope>NUCLEOTIDE SEQUENCE [LARGE SCALE GENOMIC DNA]</scope>
    <source>
        <strain evidence="8 9">VKM B-3472D</strain>
    </source>
</reference>
<dbReference type="EMBL" id="JACWEZ010000004">
    <property type="protein sequence ID" value="MBD1222884.1"/>
    <property type="molecule type" value="Genomic_DNA"/>
</dbReference>
<name>A0ABR7VLU3_VIRHA</name>
<keyword evidence="5 7" id="KW-0456">Lyase</keyword>
<evidence type="ECO:0000256" key="5">
    <source>
        <dbReference type="ARBA" id="ARBA00023239"/>
    </source>
</evidence>
<evidence type="ECO:0000256" key="4">
    <source>
        <dbReference type="ARBA" id="ARBA00023136"/>
    </source>
</evidence>
<comment type="subcellular location">
    <subcellularLocation>
        <location evidence="7">Cell membrane</location>
        <topology evidence="7">Single-pass membrane protein</topology>
    </subcellularLocation>
</comment>
<feature type="site" description="Important for catalytic activity" evidence="7">
    <location>
        <position position="259"/>
    </location>
</feature>
<dbReference type="Pfam" id="PF02618">
    <property type="entry name" value="YceG"/>
    <property type="match status" value="1"/>
</dbReference>
<evidence type="ECO:0000256" key="7">
    <source>
        <dbReference type="HAMAP-Rule" id="MF_02065"/>
    </source>
</evidence>
<dbReference type="RefSeq" id="WP_189778047.1">
    <property type="nucleotide sequence ID" value="NZ_JACWEZ010000004.1"/>
</dbReference>
<dbReference type="PANTHER" id="PTHR30518">
    <property type="entry name" value="ENDOLYTIC MUREIN TRANSGLYCOSYLASE"/>
    <property type="match status" value="1"/>
</dbReference>
<dbReference type="PANTHER" id="PTHR30518:SF2">
    <property type="entry name" value="ENDOLYTIC MUREIN TRANSGLYCOSYLASE"/>
    <property type="match status" value="1"/>
</dbReference>
<comment type="function">
    <text evidence="7">Functions as a peptidoglycan terminase that cleaves nascent peptidoglycan strands endolytically to terminate their elongation.</text>
</comment>
<keyword evidence="9" id="KW-1185">Reference proteome</keyword>
<evidence type="ECO:0000256" key="3">
    <source>
        <dbReference type="ARBA" id="ARBA00022989"/>
    </source>
</evidence>
<dbReference type="NCBIfam" id="TIGR00247">
    <property type="entry name" value="endolytic transglycosylase MltG"/>
    <property type="match status" value="1"/>
</dbReference>
<dbReference type="InterPro" id="IPR003770">
    <property type="entry name" value="MLTG-like"/>
</dbReference>
<evidence type="ECO:0000256" key="6">
    <source>
        <dbReference type="ARBA" id="ARBA00023316"/>
    </source>
</evidence>
<gene>
    <name evidence="7 8" type="primary">mltG</name>
    <name evidence="8" type="ORF">IC602_09715</name>
</gene>
<dbReference type="Gene3D" id="3.30.1490.480">
    <property type="entry name" value="Endolytic murein transglycosylase"/>
    <property type="match status" value="1"/>
</dbReference>
<proteinExistence type="inferred from homology"/>
<keyword evidence="4 7" id="KW-0472">Membrane</keyword>
<comment type="similarity">
    <text evidence="7">Belongs to the transglycosylase MltG family.</text>
</comment>